<evidence type="ECO:0000256" key="1">
    <source>
        <dbReference type="SAM" id="SignalP"/>
    </source>
</evidence>
<dbReference type="Proteomes" id="UP000787568">
    <property type="component" value="Unassembled WGS sequence"/>
</dbReference>
<sequence length="100" mass="10448">MKITRALFLLVLTIGSGIANADYTSKWCISEDGGSKCTVQPSYGCPQDGGPGADALAKQACTIHSTDGNSVLNYRINTLSSQTGGKCGISVYEVTCIQPK</sequence>
<evidence type="ECO:0008006" key="4">
    <source>
        <dbReference type="Google" id="ProtNLM"/>
    </source>
</evidence>
<dbReference type="RefSeq" id="WP_216310863.1">
    <property type="nucleotide sequence ID" value="NZ_JAEEFW010000005.1"/>
</dbReference>
<protein>
    <recommendedName>
        <fullName evidence="4">Secreted protein</fullName>
    </recommendedName>
</protein>
<evidence type="ECO:0000313" key="2">
    <source>
        <dbReference type="EMBL" id="MBU4634024.1"/>
    </source>
</evidence>
<reference evidence="2" key="1">
    <citation type="submission" date="2020-12" db="EMBL/GenBank/DDBJ databases">
        <title>Generalized mutagenesis with transposon Tn5. A laboratory procedure for the identification of genes responsible for a bacterial phenotype and its regulation, illustrated with phenazine production in Pseudomonas chlororaphis.</title>
        <authorList>
            <person name="Muzio F."/>
            <person name="Sobrero P."/>
            <person name="Agaras B."/>
            <person name="Valverde C."/>
        </authorList>
    </citation>
    <scope>NUCLEOTIDE SEQUENCE</scope>
    <source>
        <strain evidence="2">SMMP3</strain>
    </source>
</reference>
<dbReference type="EMBL" id="JAEEFW010000005">
    <property type="protein sequence ID" value="MBU4634024.1"/>
    <property type="molecule type" value="Genomic_DNA"/>
</dbReference>
<feature type="signal peptide" evidence="1">
    <location>
        <begin position="1"/>
        <end position="21"/>
    </location>
</feature>
<gene>
    <name evidence="2" type="ORF">I8747_14595</name>
</gene>
<dbReference type="AlphaFoldDB" id="A0AAJ1E2X6"/>
<name>A0AAJ1E2X6_9PSED</name>
<organism evidence="2 3">
    <name type="scientific">Pseudomonas chlororaphis subsp. aurantiaca</name>
    <dbReference type="NCBI Taxonomy" id="86192"/>
    <lineage>
        <taxon>Bacteria</taxon>
        <taxon>Pseudomonadati</taxon>
        <taxon>Pseudomonadota</taxon>
        <taxon>Gammaproteobacteria</taxon>
        <taxon>Pseudomonadales</taxon>
        <taxon>Pseudomonadaceae</taxon>
        <taxon>Pseudomonas</taxon>
    </lineage>
</organism>
<comment type="caution">
    <text evidence="2">The sequence shown here is derived from an EMBL/GenBank/DDBJ whole genome shotgun (WGS) entry which is preliminary data.</text>
</comment>
<accession>A0AAJ1E2X6</accession>
<evidence type="ECO:0000313" key="3">
    <source>
        <dbReference type="Proteomes" id="UP000787568"/>
    </source>
</evidence>
<proteinExistence type="predicted"/>
<feature type="chain" id="PRO_5042614957" description="Secreted protein" evidence="1">
    <location>
        <begin position="22"/>
        <end position="100"/>
    </location>
</feature>
<keyword evidence="1" id="KW-0732">Signal</keyword>